<evidence type="ECO:0000313" key="3">
    <source>
        <dbReference type="Proteomes" id="UP000199671"/>
    </source>
</evidence>
<dbReference type="EMBL" id="FNHU01000005">
    <property type="protein sequence ID" value="SDM67065.1"/>
    <property type="molecule type" value="Genomic_DNA"/>
</dbReference>
<accession>A0A1G9V5C4</accession>
<dbReference type="Proteomes" id="UP000199671">
    <property type="component" value="Unassembled WGS sequence"/>
</dbReference>
<dbReference type="OrthoDB" id="3258247at2"/>
<dbReference type="AlphaFoldDB" id="A0A1G9V5C4"/>
<gene>
    <name evidence="2" type="ORF">SAMN04487766_10597</name>
</gene>
<protein>
    <submittedName>
        <fullName evidence="2">Uncharacterized protein</fullName>
    </submittedName>
</protein>
<dbReference type="RefSeq" id="WP_092609413.1">
    <property type="nucleotide sequence ID" value="NZ_FNHU01000005.1"/>
</dbReference>
<sequence>MFVIVPTTPLDASTIRFIAESTNAMLEARTAEQSARGERGTGVRRHTPIGARRTALPVN</sequence>
<name>A0A1G9V5C4_9ACTO</name>
<evidence type="ECO:0000313" key="2">
    <source>
        <dbReference type="EMBL" id="SDM67065.1"/>
    </source>
</evidence>
<evidence type="ECO:0000256" key="1">
    <source>
        <dbReference type="SAM" id="MobiDB-lite"/>
    </source>
</evidence>
<reference evidence="2 3" key="1">
    <citation type="submission" date="2016-10" db="EMBL/GenBank/DDBJ databases">
        <authorList>
            <person name="de Groot N.N."/>
        </authorList>
    </citation>
    <scope>NUCLEOTIDE SEQUENCE [LARGE SCALE GENOMIC DNA]</scope>
    <source>
        <strain evidence="2 3">KPR-7B</strain>
    </source>
</reference>
<organism evidence="2 3">
    <name type="scientific">Actinomyces ruminicola</name>
    <dbReference type="NCBI Taxonomy" id="332524"/>
    <lineage>
        <taxon>Bacteria</taxon>
        <taxon>Bacillati</taxon>
        <taxon>Actinomycetota</taxon>
        <taxon>Actinomycetes</taxon>
        <taxon>Actinomycetales</taxon>
        <taxon>Actinomycetaceae</taxon>
        <taxon>Actinomyces</taxon>
    </lineage>
</organism>
<proteinExistence type="predicted"/>
<feature type="region of interest" description="Disordered" evidence="1">
    <location>
        <begin position="31"/>
        <end position="59"/>
    </location>
</feature>